<dbReference type="GO" id="GO:0005634">
    <property type="term" value="C:nucleus"/>
    <property type="evidence" value="ECO:0007669"/>
    <property type="project" value="TreeGrafter"/>
</dbReference>
<dbReference type="InterPro" id="IPR036427">
    <property type="entry name" value="Bromodomain-like_sf"/>
</dbReference>
<dbReference type="GO" id="GO:0006357">
    <property type="term" value="P:regulation of transcription by RNA polymerase II"/>
    <property type="evidence" value="ECO:0007669"/>
    <property type="project" value="TreeGrafter"/>
</dbReference>
<keyword evidence="1 2" id="KW-0103">Bromodomain</keyword>
<dbReference type="AlphaFoldDB" id="A0A067PAI5"/>
<dbReference type="Pfam" id="PF00439">
    <property type="entry name" value="Bromodomain"/>
    <property type="match status" value="1"/>
</dbReference>
<protein>
    <recommendedName>
        <fullName evidence="4">Bromo domain-containing protein</fullName>
    </recommendedName>
</protein>
<organism evidence="5 6">
    <name type="scientific">Jaapia argillacea MUCL 33604</name>
    <dbReference type="NCBI Taxonomy" id="933084"/>
    <lineage>
        <taxon>Eukaryota</taxon>
        <taxon>Fungi</taxon>
        <taxon>Dikarya</taxon>
        <taxon>Basidiomycota</taxon>
        <taxon>Agaricomycotina</taxon>
        <taxon>Agaricomycetes</taxon>
        <taxon>Agaricomycetidae</taxon>
        <taxon>Jaapiales</taxon>
        <taxon>Jaapiaceae</taxon>
        <taxon>Jaapia</taxon>
    </lineage>
</organism>
<evidence type="ECO:0000259" key="4">
    <source>
        <dbReference type="PROSITE" id="PS50014"/>
    </source>
</evidence>
<reference evidence="6" key="1">
    <citation type="journal article" date="2014" name="Proc. Natl. Acad. Sci. U.S.A.">
        <title>Extensive sampling of basidiomycete genomes demonstrates inadequacy of the white-rot/brown-rot paradigm for wood decay fungi.</title>
        <authorList>
            <person name="Riley R."/>
            <person name="Salamov A.A."/>
            <person name="Brown D.W."/>
            <person name="Nagy L.G."/>
            <person name="Floudas D."/>
            <person name="Held B.W."/>
            <person name="Levasseur A."/>
            <person name="Lombard V."/>
            <person name="Morin E."/>
            <person name="Otillar R."/>
            <person name="Lindquist E.A."/>
            <person name="Sun H."/>
            <person name="LaButti K.M."/>
            <person name="Schmutz J."/>
            <person name="Jabbour D."/>
            <person name="Luo H."/>
            <person name="Baker S.E."/>
            <person name="Pisabarro A.G."/>
            <person name="Walton J.D."/>
            <person name="Blanchette R.A."/>
            <person name="Henrissat B."/>
            <person name="Martin F."/>
            <person name="Cullen D."/>
            <person name="Hibbett D.S."/>
            <person name="Grigoriev I.V."/>
        </authorList>
    </citation>
    <scope>NUCLEOTIDE SEQUENCE [LARGE SCALE GENOMIC DNA]</scope>
    <source>
        <strain evidence="6">MUCL 33604</strain>
    </source>
</reference>
<dbReference type="EMBL" id="KL197745">
    <property type="protein sequence ID" value="KDQ51794.1"/>
    <property type="molecule type" value="Genomic_DNA"/>
</dbReference>
<feature type="domain" description="Bromo" evidence="4">
    <location>
        <begin position="87"/>
        <end position="157"/>
    </location>
</feature>
<dbReference type="Gene3D" id="1.20.920.10">
    <property type="entry name" value="Bromodomain-like"/>
    <property type="match status" value="1"/>
</dbReference>
<evidence type="ECO:0000313" key="5">
    <source>
        <dbReference type="EMBL" id="KDQ51794.1"/>
    </source>
</evidence>
<sequence length="748" mass="82135">MSYSSSDAIYPHDNSFQQSQSLPENIPSTSGSGLKLVLPPLKFVKGKKGKKSKGQAFAQDEGIRKIPRPPKLKPLREVLSKLITQIKKKDDYAFFLKPVDVSQVSGYTELIKHPMDLGTMTEKVAKGRYRSLEEFASDFHLVTSNAKLFNPPGTIYYTEAERIQAWGDEHIQKAAATVIEFETDWNIDIEREDSEQPEDQARGRDGTPSLGIDGGSARSPSVVSNQALPSGSGRRQGRAQATTKKGAAPTAPGTISESIDAEGHLPGSHDGLGAFPYGSDFARLMLALKLKGKRKRTKKERLKLEKGGPPYATDGSLDYAELDEPFSAFSVLVPEPLARPQLTPLTPLHVPTNASETPLPAPVNVPVDHPLPDSPSHLAKPAPSSKRRHWSIIRNAPSRGKGKEKDEDVEQEVDAWKAPRDAHTLDFGPYATFMGKLAEEMRERHGRDPELGTEEALFTAIRESVQITPPPSEPDGDPEYWSEERATEAEEYIRDVVYGGVDGFAYVRSLAEFVSREGLEELPSGDGSYSGLGMPLSQYVEHAIVDPLTGGRHHILVEAARQLKRGVTPYSDPDVTSQINLSLHTYPTASYLLSIARSPIDMAPLIHAPSELFQAESEWVGGEYMEKQRVEAEAERERKLVEEKDGAAEYLAFAIQSHNQALAAGKGEVQEGPDVFEHSLDYSKNTLLDLVNGDQVMKAEGDGEDAVTRKLRFTLLALAKRAPLDKIARLPADLVPPHLRNVVPTIGY</sequence>
<dbReference type="STRING" id="933084.A0A067PAI5"/>
<dbReference type="InParanoid" id="A0A067PAI5"/>
<dbReference type="GO" id="GO:0006325">
    <property type="term" value="P:chromatin organization"/>
    <property type="evidence" value="ECO:0007669"/>
    <property type="project" value="UniProtKB-ARBA"/>
</dbReference>
<keyword evidence="6" id="KW-1185">Reference proteome</keyword>
<evidence type="ECO:0000256" key="3">
    <source>
        <dbReference type="SAM" id="MobiDB-lite"/>
    </source>
</evidence>
<dbReference type="CDD" id="cd04369">
    <property type="entry name" value="Bromodomain"/>
    <property type="match status" value="1"/>
</dbReference>
<feature type="compositionally biased region" description="Polar residues" evidence="3">
    <location>
        <begin position="14"/>
        <end position="32"/>
    </location>
</feature>
<dbReference type="PANTHER" id="PTHR22881">
    <property type="entry name" value="BROMODOMAIN CONTAINING PROTEIN"/>
    <property type="match status" value="1"/>
</dbReference>
<dbReference type="Proteomes" id="UP000027265">
    <property type="component" value="Unassembled WGS sequence"/>
</dbReference>
<name>A0A067PAI5_9AGAM</name>
<evidence type="ECO:0000256" key="2">
    <source>
        <dbReference type="PROSITE-ProRule" id="PRU00035"/>
    </source>
</evidence>
<dbReference type="PANTHER" id="PTHR22881:SF27">
    <property type="entry name" value="BROMODOMAIN CONTAINING 7_9"/>
    <property type="match status" value="1"/>
</dbReference>
<dbReference type="HOGENOM" id="CLU_017445_0_0_1"/>
<evidence type="ECO:0000256" key="1">
    <source>
        <dbReference type="ARBA" id="ARBA00023117"/>
    </source>
</evidence>
<feature type="compositionally biased region" description="Polar residues" evidence="3">
    <location>
        <begin position="218"/>
        <end position="229"/>
    </location>
</feature>
<dbReference type="PROSITE" id="PS50014">
    <property type="entry name" value="BROMODOMAIN_2"/>
    <property type="match status" value="1"/>
</dbReference>
<feature type="region of interest" description="Disordered" evidence="3">
    <location>
        <begin position="1"/>
        <end position="33"/>
    </location>
</feature>
<evidence type="ECO:0000313" key="6">
    <source>
        <dbReference type="Proteomes" id="UP000027265"/>
    </source>
</evidence>
<feature type="compositionally biased region" description="Low complexity" evidence="3">
    <location>
        <begin position="241"/>
        <end position="254"/>
    </location>
</feature>
<dbReference type="OrthoDB" id="21449at2759"/>
<dbReference type="SUPFAM" id="SSF47370">
    <property type="entry name" value="Bromodomain"/>
    <property type="match status" value="1"/>
</dbReference>
<proteinExistence type="predicted"/>
<dbReference type="InterPro" id="IPR001487">
    <property type="entry name" value="Bromodomain"/>
</dbReference>
<dbReference type="InterPro" id="IPR051831">
    <property type="entry name" value="Bromodomain_contain_prot"/>
</dbReference>
<gene>
    <name evidence="5" type="ORF">JAAARDRAFT_40819</name>
</gene>
<dbReference type="PRINTS" id="PR00503">
    <property type="entry name" value="BROMODOMAIN"/>
</dbReference>
<feature type="region of interest" description="Disordered" evidence="3">
    <location>
        <begin position="190"/>
        <end position="267"/>
    </location>
</feature>
<accession>A0A067PAI5</accession>
<dbReference type="SMART" id="SM00297">
    <property type="entry name" value="BROMO"/>
    <property type="match status" value="1"/>
</dbReference>